<accession>A0A8X6SJS7</accession>
<gene>
    <name evidence="1" type="ORF">TNCV_4958711</name>
</gene>
<dbReference type="AlphaFoldDB" id="A0A8X6SJS7"/>
<evidence type="ECO:0000313" key="1">
    <source>
        <dbReference type="EMBL" id="GFY13501.1"/>
    </source>
</evidence>
<proteinExistence type="predicted"/>
<protein>
    <submittedName>
        <fullName evidence="1">Uncharacterized protein</fullName>
    </submittedName>
</protein>
<comment type="caution">
    <text evidence="1">The sequence shown here is derived from an EMBL/GenBank/DDBJ whole genome shotgun (WGS) entry which is preliminary data.</text>
</comment>
<keyword evidence="2" id="KW-1185">Reference proteome</keyword>
<sequence>MAYYYGTTYQNVINCSSMDWKTLRDFLGLVGSAARTTEQWSAITEQCEHERPIRLDQKELGGFSNPLMSSLLHSDW</sequence>
<organism evidence="1 2">
    <name type="scientific">Trichonephila clavipes</name>
    <name type="common">Golden silk orbweaver</name>
    <name type="synonym">Nephila clavipes</name>
    <dbReference type="NCBI Taxonomy" id="2585209"/>
    <lineage>
        <taxon>Eukaryota</taxon>
        <taxon>Metazoa</taxon>
        <taxon>Ecdysozoa</taxon>
        <taxon>Arthropoda</taxon>
        <taxon>Chelicerata</taxon>
        <taxon>Arachnida</taxon>
        <taxon>Araneae</taxon>
        <taxon>Araneomorphae</taxon>
        <taxon>Entelegynae</taxon>
        <taxon>Araneoidea</taxon>
        <taxon>Nephilidae</taxon>
        <taxon>Trichonephila</taxon>
    </lineage>
</organism>
<dbReference type="EMBL" id="BMAU01021323">
    <property type="protein sequence ID" value="GFY13501.1"/>
    <property type="molecule type" value="Genomic_DNA"/>
</dbReference>
<name>A0A8X6SJS7_TRICX</name>
<dbReference type="Proteomes" id="UP000887159">
    <property type="component" value="Unassembled WGS sequence"/>
</dbReference>
<evidence type="ECO:0000313" key="2">
    <source>
        <dbReference type="Proteomes" id="UP000887159"/>
    </source>
</evidence>
<reference evidence="1" key="1">
    <citation type="submission" date="2020-08" db="EMBL/GenBank/DDBJ databases">
        <title>Multicomponent nature underlies the extraordinary mechanical properties of spider dragline silk.</title>
        <authorList>
            <person name="Kono N."/>
            <person name="Nakamura H."/>
            <person name="Mori M."/>
            <person name="Yoshida Y."/>
            <person name="Ohtoshi R."/>
            <person name="Malay A.D."/>
            <person name="Moran D.A.P."/>
            <person name="Tomita M."/>
            <person name="Numata K."/>
            <person name="Arakawa K."/>
        </authorList>
    </citation>
    <scope>NUCLEOTIDE SEQUENCE</scope>
</reference>